<proteinExistence type="predicted"/>
<sequence length="112" mass="11807">MESSSPPSRPPLWSSVNSSCGFIAADVYVATPPSSSNFRPQLCVNFAPLAAALSPRLENPYVLDSLHVYVDEAYCSMTCAHGDGRAILTCSSGGQILAQIGGEETALHTSLF</sequence>
<accession>A0ABD1I3B3</accession>
<protein>
    <submittedName>
        <fullName evidence="1">Uncharacterized protein</fullName>
    </submittedName>
</protein>
<organism evidence="1 2">
    <name type="scientific">Salvia divinorum</name>
    <name type="common">Maria pastora</name>
    <name type="synonym">Diviner's sage</name>
    <dbReference type="NCBI Taxonomy" id="28513"/>
    <lineage>
        <taxon>Eukaryota</taxon>
        <taxon>Viridiplantae</taxon>
        <taxon>Streptophyta</taxon>
        <taxon>Embryophyta</taxon>
        <taxon>Tracheophyta</taxon>
        <taxon>Spermatophyta</taxon>
        <taxon>Magnoliopsida</taxon>
        <taxon>eudicotyledons</taxon>
        <taxon>Gunneridae</taxon>
        <taxon>Pentapetalae</taxon>
        <taxon>asterids</taxon>
        <taxon>lamiids</taxon>
        <taxon>Lamiales</taxon>
        <taxon>Lamiaceae</taxon>
        <taxon>Nepetoideae</taxon>
        <taxon>Mentheae</taxon>
        <taxon>Salviinae</taxon>
        <taxon>Salvia</taxon>
        <taxon>Salvia subgen. Calosphace</taxon>
    </lineage>
</organism>
<gene>
    <name evidence="1" type="ORF">AAHA92_05723</name>
</gene>
<keyword evidence="2" id="KW-1185">Reference proteome</keyword>
<evidence type="ECO:0000313" key="1">
    <source>
        <dbReference type="EMBL" id="KAL1563233.1"/>
    </source>
</evidence>
<reference evidence="1 2" key="1">
    <citation type="submission" date="2024-06" db="EMBL/GenBank/DDBJ databases">
        <title>A chromosome level genome sequence of Diviner's sage (Salvia divinorum).</title>
        <authorList>
            <person name="Ford S.A."/>
            <person name="Ro D.-K."/>
            <person name="Ness R.W."/>
            <person name="Phillips M.A."/>
        </authorList>
    </citation>
    <scope>NUCLEOTIDE SEQUENCE [LARGE SCALE GENOMIC DNA]</scope>
    <source>
        <strain evidence="1">SAF-2024a</strain>
        <tissue evidence="1">Leaf</tissue>
    </source>
</reference>
<comment type="caution">
    <text evidence="1">The sequence shown here is derived from an EMBL/GenBank/DDBJ whole genome shotgun (WGS) entry which is preliminary data.</text>
</comment>
<evidence type="ECO:0000313" key="2">
    <source>
        <dbReference type="Proteomes" id="UP001567538"/>
    </source>
</evidence>
<dbReference type="EMBL" id="JBEAFC010000003">
    <property type="protein sequence ID" value="KAL1563233.1"/>
    <property type="molecule type" value="Genomic_DNA"/>
</dbReference>
<dbReference type="Proteomes" id="UP001567538">
    <property type="component" value="Unassembled WGS sequence"/>
</dbReference>
<dbReference type="AlphaFoldDB" id="A0ABD1I3B3"/>
<name>A0ABD1I3B3_SALDI</name>